<dbReference type="Proteomes" id="UP000299102">
    <property type="component" value="Unassembled WGS sequence"/>
</dbReference>
<reference evidence="2 3" key="1">
    <citation type="journal article" date="2019" name="Commun. Biol.">
        <title>The bagworm genome reveals a unique fibroin gene that provides high tensile strength.</title>
        <authorList>
            <person name="Kono N."/>
            <person name="Nakamura H."/>
            <person name="Ohtoshi R."/>
            <person name="Tomita M."/>
            <person name="Numata K."/>
            <person name="Arakawa K."/>
        </authorList>
    </citation>
    <scope>NUCLEOTIDE SEQUENCE [LARGE SCALE GENOMIC DNA]</scope>
</reference>
<feature type="compositionally biased region" description="Basic and acidic residues" evidence="1">
    <location>
        <begin position="65"/>
        <end position="82"/>
    </location>
</feature>
<organism evidence="2 3">
    <name type="scientific">Eumeta variegata</name>
    <name type="common">Bagworm moth</name>
    <name type="synonym">Eumeta japonica</name>
    <dbReference type="NCBI Taxonomy" id="151549"/>
    <lineage>
        <taxon>Eukaryota</taxon>
        <taxon>Metazoa</taxon>
        <taxon>Ecdysozoa</taxon>
        <taxon>Arthropoda</taxon>
        <taxon>Hexapoda</taxon>
        <taxon>Insecta</taxon>
        <taxon>Pterygota</taxon>
        <taxon>Neoptera</taxon>
        <taxon>Endopterygota</taxon>
        <taxon>Lepidoptera</taxon>
        <taxon>Glossata</taxon>
        <taxon>Ditrysia</taxon>
        <taxon>Tineoidea</taxon>
        <taxon>Psychidae</taxon>
        <taxon>Oiketicinae</taxon>
        <taxon>Eumeta</taxon>
    </lineage>
</organism>
<feature type="compositionally biased region" description="Pro residues" evidence="1">
    <location>
        <begin position="28"/>
        <end position="37"/>
    </location>
</feature>
<keyword evidence="3" id="KW-1185">Reference proteome</keyword>
<feature type="region of interest" description="Disordered" evidence="1">
    <location>
        <begin position="1"/>
        <end position="49"/>
    </location>
</feature>
<feature type="region of interest" description="Disordered" evidence="1">
    <location>
        <begin position="62"/>
        <end position="247"/>
    </location>
</feature>
<evidence type="ECO:0000256" key="1">
    <source>
        <dbReference type="SAM" id="MobiDB-lite"/>
    </source>
</evidence>
<feature type="compositionally biased region" description="Low complexity" evidence="1">
    <location>
        <begin position="1"/>
        <end position="17"/>
    </location>
</feature>
<gene>
    <name evidence="2" type="ORF">EVAR_97015_1</name>
</gene>
<name>A0A4C1WJZ1_EUMVA</name>
<sequence>MPLPTLSRLRPLRSAPPARHEGRRPDVQQPPAPPAARPPLRRDNLSVPGRLRDAGYLLLRMSQLRAKEPHGGSRATAREPGDRAIVITGQQRQGRQQRDHGGGARAYHTRARCASTPTPARSSAGTARSTTLANAAGPGGARRASPDCSPRRPPSGARGRGAPYALTPARERDSFSRRTRVCARCARSMGGALGLGPGRRPSHHNRDDSLPARSKSAHPAPGVNTSGPRPSRAAGEGRVASLNPRRQ</sequence>
<evidence type="ECO:0000313" key="2">
    <source>
        <dbReference type="EMBL" id="GBP51738.1"/>
    </source>
</evidence>
<feature type="compositionally biased region" description="Polar residues" evidence="1">
    <location>
        <begin position="115"/>
        <end position="132"/>
    </location>
</feature>
<evidence type="ECO:0000313" key="3">
    <source>
        <dbReference type="Proteomes" id="UP000299102"/>
    </source>
</evidence>
<accession>A0A4C1WJZ1</accession>
<protein>
    <submittedName>
        <fullName evidence="2">Uncharacterized protein</fullName>
    </submittedName>
</protein>
<dbReference type="AlphaFoldDB" id="A0A4C1WJZ1"/>
<proteinExistence type="predicted"/>
<comment type="caution">
    <text evidence="2">The sequence shown here is derived from an EMBL/GenBank/DDBJ whole genome shotgun (WGS) entry which is preliminary data.</text>
</comment>
<dbReference type="EMBL" id="BGZK01000588">
    <property type="protein sequence ID" value="GBP51738.1"/>
    <property type="molecule type" value="Genomic_DNA"/>
</dbReference>
<feature type="compositionally biased region" description="Low complexity" evidence="1">
    <location>
        <begin position="154"/>
        <end position="163"/>
    </location>
</feature>